<evidence type="ECO:0000256" key="2">
    <source>
        <dbReference type="ARBA" id="ARBA00023122"/>
    </source>
</evidence>
<feature type="region of interest" description="Disordered" evidence="4">
    <location>
        <begin position="273"/>
        <end position="297"/>
    </location>
</feature>
<evidence type="ECO:0000256" key="1">
    <source>
        <dbReference type="ARBA" id="ARBA00022737"/>
    </source>
</evidence>
<name>A0ABP6QHY7_9ACTN</name>
<comment type="caution">
    <text evidence="6">The sequence shown here is derived from an EMBL/GenBank/DDBJ whole genome shotgun (WGS) entry which is preliminary data.</text>
</comment>
<accession>A0ABP6QHY7</accession>
<gene>
    <name evidence="6" type="ORF">GCM10010468_56730</name>
</gene>
<dbReference type="SUPFAM" id="SSF54631">
    <property type="entry name" value="CBS-domain pair"/>
    <property type="match status" value="1"/>
</dbReference>
<evidence type="ECO:0000313" key="6">
    <source>
        <dbReference type="EMBL" id="GAA3227731.1"/>
    </source>
</evidence>
<dbReference type="Gene3D" id="3.10.580.10">
    <property type="entry name" value="CBS-domain"/>
    <property type="match status" value="1"/>
</dbReference>
<keyword evidence="1" id="KW-0677">Repeat</keyword>
<dbReference type="RefSeq" id="WP_344834235.1">
    <property type="nucleotide sequence ID" value="NZ_BAAAUV010000017.1"/>
</dbReference>
<evidence type="ECO:0000256" key="4">
    <source>
        <dbReference type="SAM" id="MobiDB-lite"/>
    </source>
</evidence>
<dbReference type="InterPro" id="IPR005170">
    <property type="entry name" value="Transptr-assoc_dom"/>
</dbReference>
<reference evidence="7" key="1">
    <citation type="journal article" date="2019" name="Int. J. Syst. Evol. Microbiol.">
        <title>The Global Catalogue of Microorganisms (GCM) 10K type strain sequencing project: providing services to taxonomists for standard genome sequencing and annotation.</title>
        <authorList>
            <consortium name="The Broad Institute Genomics Platform"/>
            <consortium name="The Broad Institute Genome Sequencing Center for Infectious Disease"/>
            <person name="Wu L."/>
            <person name="Ma J."/>
        </authorList>
    </citation>
    <scope>NUCLEOTIDE SEQUENCE [LARGE SCALE GENOMIC DNA]</scope>
    <source>
        <strain evidence="7">JCM 9377</strain>
    </source>
</reference>
<dbReference type="EMBL" id="BAAAUV010000017">
    <property type="protein sequence ID" value="GAA3227731.1"/>
    <property type="molecule type" value="Genomic_DNA"/>
</dbReference>
<dbReference type="InterPro" id="IPR016169">
    <property type="entry name" value="FAD-bd_PCMH_sub2"/>
</dbReference>
<dbReference type="Pfam" id="PF03471">
    <property type="entry name" value="CorC_HlyC"/>
    <property type="match status" value="1"/>
</dbReference>
<keyword evidence="2 3" id="KW-0129">CBS domain</keyword>
<dbReference type="Proteomes" id="UP001501237">
    <property type="component" value="Unassembled WGS sequence"/>
</dbReference>
<dbReference type="PROSITE" id="PS51371">
    <property type="entry name" value="CBS"/>
    <property type="match status" value="2"/>
</dbReference>
<evidence type="ECO:0000256" key="3">
    <source>
        <dbReference type="PROSITE-ProRule" id="PRU00703"/>
    </source>
</evidence>
<dbReference type="PANTHER" id="PTHR22777">
    <property type="entry name" value="HEMOLYSIN-RELATED"/>
    <property type="match status" value="1"/>
</dbReference>
<dbReference type="InterPro" id="IPR044751">
    <property type="entry name" value="Ion_transp-like_CBS"/>
</dbReference>
<feature type="domain" description="CBS" evidence="5">
    <location>
        <begin position="132"/>
        <end position="189"/>
    </location>
</feature>
<evidence type="ECO:0000259" key="5">
    <source>
        <dbReference type="PROSITE" id="PS51371"/>
    </source>
</evidence>
<dbReference type="SMART" id="SM01091">
    <property type="entry name" value="CorC_HlyC"/>
    <property type="match status" value="1"/>
</dbReference>
<organism evidence="6 7">
    <name type="scientific">Actinocorallia longicatena</name>
    <dbReference type="NCBI Taxonomy" id="111803"/>
    <lineage>
        <taxon>Bacteria</taxon>
        <taxon>Bacillati</taxon>
        <taxon>Actinomycetota</taxon>
        <taxon>Actinomycetes</taxon>
        <taxon>Streptosporangiales</taxon>
        <taxon>Thermomonosporaceae</taxon>
        <taxon>Actinocorallia</taxon>
    </lineage>
</organism>
<dbReference type="InterPro" id="IPR046342">
    <property type="entry name" value="CBS_dom_sf"/>
</dbReference>
<dbReference type="Gene3D" id="3.30.465.10">
    <property type="match status" value="1"/>
</dbReference>
<keyword evidence="7" id="KW-1185">Reference proteome</keyword>
<feature type="domain" description="CBS" evidence="5">
    <location>
        <begin position="70"/>
        <end position="129"/>
    </location>
</feature>
<dbReference type="InterPro" id="IPR000644">
    <property type="entry name" value="CBS_dom"/>
</dbReference>
<evidence type="ECO:0000313" key="7">
    <source>
        <dbReference type="Proteomes" id="UP001501237"/>
    </source>
</evidence>
<protein>
    <recommendedName>
        <fullName evidence="5">CBS domain-containing protein</fullName>
    </recommendedName>
</protein>
<dbReference type="CDD" id="cd04590">
    <property type="entry name" value="CBS_pair_CorC_HlyC_assoc"/>
    <property type="match status" value="1"/>
</dbReference>
<dbReference type="InterPro" id="IPR036318">
    <property type="entry name" value="FAD-bd_PCMH-like_sf"/>
</dbReference>
<proteinExistence type="predicted"/>
<sequence length="316" mass="34163">MTALLLIVTVPAGILAGWLWGRGSGRADAFSAQEVRDLVAGHDEITADERELIEDVFAAGERQLREVLVPRTEVEFLDGSLPLSKAARQVASSPHSRFPVYTGNHDDVIGFVHVRDLLNPSAMESDRPLSEAVRPVLYLPAGRKVLPVMSEMRRDGRHLAIVIDEYGGTAGIVTLEDLVEELIGDIRDEYDVGDTQARRFQNGVVEVDGLTNTADFADETGITLPGGPYETVGGYLMAVLGHVPGAGESTVFERHRLEITEMDRRRVARVRVTPLAGPDPGPEEADEGATINGSVPTRERVAGVVPEDEVSGRIGT</sequence>
<dbReference type="PANTHER" id="PTHR22777:SF17">
    <property type="entry name" value="UPF0053 PROTEIN SLL0260"/>
    <property type="match status" value="1"/>
</dbReference>
<dbReference type="Pfam" id="PF00571">
    <property type="entry name" value="CBS"/>
    <property type="match status" value="2"/>
</dbReference>
<dbReference type="SUPFAM" id="SSF56176">
    <property type="entry name" value="FAD-binding/transporter-associated domain-like"/>
    <property type="match status" value="1"/>
</dbReference>